<proteinExistence type="predicted"/>
<dbReference type="InterPro" id="IPR030392">
    <property type="entry name" value="S74_ICA"/>
</dbReference>
<dbReference type="RefSeq" id="WP_229963102.1">
    <property type="nucleotide sequence ID" value="NZ_JAJJWI010000052.1"/>
</dbReference>
<feature type="coiled-coil region" evidence="1">
    <location>
        <begin position="1009"/>
        <end position="1050"/>
    </location>
</feature>
<dbReference type="PROSITE" id="PS51688">
    <property type="entry name" value="ICA"/>
    <property type="match status" value="1"/>
</dbReference>
<dbReference type="EMBL" id="JBHUHV010000060">
    <property type="protein sequence ID" value="MFD2069464.1"/>
    <property type="molecule type" value="Genomic_DNA"/>
</dbReference>
<reference evidence="5" key="1">
    <citation type="journal article" date="2019" name="Int. J. Syst. Evol. Microbiol.">
        <title>The Global Catalogue of Microorganisms (GCM) 10K type strain sequencing project: providing services to taxonomists for standard genome sequencing and annotation.</title>
        <authorList>
            <consortium name="The Broad Institute Genomics Platform"/>
            <consortium name="The Broad Institute Genome Sequencing Center for Infectious Disease"/>
            <person name="Wu L."/>
            <person name="Ma J."/>
        </authorList>
    </citation>
    <scope>NUCLEOTIDE SEQUENCE [LARGE SCALE GENOMIC DNA]</scope>
    <source>
        <strain evidence="5">JCM 16545</strain>
    </source>
</reference>
<protein>
    <submittedName>
        <fullName evidence="4">Tail fiber domain-containing protein</fullName>
    </submittedName>
</protein>
<accession>A0ABW4X462</accession>
<dbReference type="Proteomes" id="UP001597369">
    <property type="component" value="Unassembled WGS sequence"/>
</dbReference>
<feature type="domain" description="Peptidase S74" evidence="3">
    <location>
        <begin position="938"/>
        <end position="1030"/>
    </location>
</feature>
<evidence type="ECO:0000259" key="3">
    <source>
        <dbReference type="PROSITE" id="PS51688"/>
    </source>
</evidence>
<sequence>MNYTGNAESSITGSFTDGSGVFNAADVIVGDRIIDLNGNTFELLEVSASGTTITAKIKNLNDSSAPAFGQGTVYRPSSKGFPLLTNDAPQSVMVYTLNSATLSIDAEIPEYNSGTTLPTVTVAEGDVVLYSGDSKIYKLTSSGWKQVVESSIPVSYAMDLGTISPANKGDLVRKYFDSYNIYTYDGSAWVRPAEVSSLPTLPKYGDVFYVEGENKLYMYDASNNWVNIGGGLAPGGTLPGTDEAKPGDTFFNTSDNRLYLYNGTSWVPMDNVLGDGQLYVGDANGIATATDKSAIPLSGFGEATDSVSLGSQKITNLADPTAKQDAATKAYVDVKAPKSGSTLPAPGDESLSAGDIYYNTTENRSYVYNGTSWVPMDNTLGDGQLYVGDANGVALGTDKGAIPLSGFGAATAPVSLGGQKINDLETPTSPQDAANKNYVDTLSITTDRIMLTDGNVLVGDAANKAAAVKLSGDVELSNTGVATITDAAVSTNKLSDAAVTKEKLQDGSVTLAKLATAEPDKVYVTDASGVPTLIDRSTFGSGTPVGGTLPDPADPDSKLNPGDTFFNTANNQLYIYNGTSWEAIKALAKDQLYVGNTEGIAEAVAKNTIPLSGFGAATDNVSLGTFRITKLATPTNLDDAANKYYVDTKIADANSIGLADGSILVGNTANKATPVTMTGDVTLSNTGVASIADAAVTTDKIQDASVTLAKLGTNGAADKEKVFVTDANGVPVLVDKTSVGGSTVPNGPTLPDPTDPETTVNTGDTYYNTSNNQLYVYNGSDWEAVRGLANGQLYIGNASDIATPVALSGDATVDNTGQLTISEGKVTDSKLDKGNIPLSGFGTAAANIVMNSNGSAYTITDLPDPANPQDAATKAYVDAAASAAKDNLGNHTATENLRVGNFTVSNDGDAGDGLAFEASGNASFGQDLTVNGNFFTPSDQRLKTNIETLSHALQNINQLRGVQFEYIDQKKYASGPKVGVIAQELQKVYPGMVSQGPDGFLKVDYTQLSAVLIEAVKEQQNQLKQQQEEIDQLKALLNNQQQQINDILKKLK</sequence>
<dbReference type="Pfam" id="PF13884">
    <property type="entry name" value="Peptidase_S74"/>
    <property type="match status" value="1"/>
</dbReference>
<evidence type="ECO:0000256" key="1">
    <source>
        <dbReference type="SAM" id="Coils"/>
    </source>
</evidence>
<feature type="region of interest" description="Disordered" evidence="2">
    <location>
        <begin position="738"/>
        <end position="757"/>
    </location>
</feature>
<keyword evidence="5" id="KW-1185">Reference proteome</keyword>
<comment type="caution">
    <text evidence="4">The sequence shown here is derived from an EMBL/GenBank/DDBJ whole genome shotgun (WGS) entry which is preliminary data.</text>
</comment>
<keyword evidence="1" id="KW-0175">Coiled coil</keyword>
<gene>
    <name evidence="4" type="ORF">ACFSKU_21460</name>
</gene>
<evidence type="ECO:0000313" key="5">
    <source>
        <dbReference type="Proteomes" id="UP001597369"/>
    </source>
</evidence>
<evidence type="ECO:0000313" key="4">
    <source>
        <dbReference type="EMBL" id="MFD2069464.1"/>
    </source>
</evidence>
<name>A0ABW4X462_9BACT</name>
<organism evidence="4 5">
    <name type="scientific">Pontibacter silvestris</name>
    <dbReference type="NCBI Taxonomy" id="2305183"/>
    <lineage>
        <taxon>Bacteria</taxon>
        <taxon>Pseudomonadati</taxon>
        <taxon>Bacteroidota</taxon>
        <taxon>Cytophagia</taxon>
        <taxon>Cytophagales</taxon>
        <taxon>Hymenobacteraceae</taxon>
        <taxon>Pontibacter</taxon>
    </lineage>
</organism>
<evidence type="ECO:0000256" key="2">
    <source>
        <dbReference type="SAM" id="MobiDB-lite"/>
    </source>
</evidence>